<organism evidence="17 18">
    <name type="scientific">Candidatus Pelethenecus faecipullorum</name>
    <dbReference type="NCBI Taxonomy" id="2840900"/>
    <lineage>
        <taxon>Bacteria</taxon>
        <taxon>Bacillati</taxon>
        <taxon>Mycoplasmatota</taxon>
        <taxon>Mollicutes</taxon>
        <taxon>Candidatus Pelethenecus</taxon>
    </lineage>
</organism>
<evidence type="ECO:0000256" key="6">
    <source>
        <dbReference type="ARBA" id="ARBA00022598"/>
    </source>
</evidence>
<dbReference type="InterPro" id="IPR015413">
    <property type="entry name" value="Methionyl/Leucyl_tRNA_Synth"/>
</dbReference>
<evidence type="ECO:0000256" key="12">
    <source>
        <dbReference type="ARBA" id="ARBA00022917"/>
    </source>
</evidence>
<dbReference type="GO" id="GO:0046872">
    <property type="term" value="F:metal ion binding"/>
    <property type="evidence" value="ECO:0007669"/>
    <property type="project" value="UniProtKB-KW"/>
</dbReference>
<comment type="similarity">
    <text evidence="15">Belongs to the class-I aminoacyl-tRNA synthetase family. MetG type 2A subfamily.</text>
</comment>
<keyword evidence="13 15" id="KW-0030">Aminoacyl-tRNA synthetase</keyword>
<dbReference type="FunFam" id="2.170.220.10:FF:000002">
    <property type="entry name" value="Methionine--tRNA ligase"/>
    <property type="match status" value="1"/>
</dbReference>
<dbReference type="EC" id="6.1.1.10" evidence="15"/>
<dbReference type="NCBIfam" id="NF008900">
    <property type="entry name" value="PRK12267.1"/>
    <property type="match status" value="1"/>
</dbReference>
<evidence type="ECO:0000256" key="15">
    <source>
        <dbReference type="HAMAP-Rule" id="MF_01228"/>
    </source>
</evidence>
<comment type="caution">
    <text evidence="17">The sequence shown here is derived from an EMBL/GenBank/DDBJ whole genome shotgun (WGS) entry which is preliminary data.</text>
</comment>
<dbReference type="Gene3D" id="3.40.50.620">
    <property type="entry name" value="HUPs"/>
    <property type="match status" value="1"/>
</dbReference>
<comment type="caution">
    <text evidence="15">Lacks conserved residue(s) required for the propagation of feature annotation.</text>
</comment>
<dbReference type="Pfam" id="PF09334">
    <property type="entry name" value="tRNA-synt_1g"/>
    <property type="match status" value="1"/>
</dbReference>
<dbReference type="HAMAP" id="MF_01228">
    <property type="entry name" value="Met_tRNA_synth_type2"/>
    <property type="match status" value="1"/>
</dbReference>
<dbReference type="InterPro" id="IPR032678">
    <property type="entry name" value="tRNA-synt_1_cat_dom"/>
</dbReference>
<dbReference type="PANTHER" id="PTHR43326:SF1">
    <property type="entry name" value="METHIONINE--TRNA LIGASE, MITOCHONDRIAL"/>
    <property type="match status" value="1"/>
</dbReference>
<dbReference type="Proteomes" id="UP000886758">
    <property type="component" value="Unassembled WGS sequence"/>
</dbReference>
<dbReference type="Pfam" id="PF19303">
    <property type="entry name" value="Anticodon_3"/>
    <property type="match status" value="1"/>
</dbReference>
<dbReference type="PRINTS" id="PR01041">
    <property type="entry name" value="TRNASYNTHMET"/>
</dbReference>
<keyword evidence="10 15" id="KW-0067">ATP-binding</keyword>
<reference evidence="17" key="1">
    <citation type="submission" date="2020-10" db="EMBL/GenBank/DDBJ databases">
        <authorList>
            <person name="Gilroy R."/>
        </authorList>
    </citation>
    <scope>NUCLEOTIDE SEQUENCE</scope>
    <source>
        <strain evidence="17">ChiW17-6978</strain>
    </source>
</reference>
<evidence type="ECO:0000259" key="16">
    <source>
        <dbReference type="PROSITE" id="PS50886"/>
    </source>
</evidence>
<dbReference type="Gene3D" id="2.170.220.10">
    <property type="match status" value="1"/>
</dbReference>
<evidence type="ECO:0000256" key="14">
    <source>
        <dbReference type="ARBA" id="ARBA00047364"/>
    </source>
</evidence>
<evidence type="ECO:0000256" key="10">
    <source>
        <dbReference type="ARBA" id="ARBA00022840"/>
    </source>
</evidence>
<dbReference type="InterPro" id="IPR012340">
    <property type="entry name" value="NA-bd_OB-fold"/>
</dbReference>
<dbReference type="SUPFAM" id="SSF52374">
    <property type="entry name" value="Nucleotidylyl transferase"/>
    <property type="match status" value="1"/>
</dbReference>
<keyword evidence="8 15" id="KW-0547">Nucleotide-binding</keyword>
<dbReference type="Gene3D" id="2.40.50.140">
    <property type="entry name" value="Nucleic acid-binding proteins"/>
    <property type="match status" value="1"/>
</dbReference>
<feature type="binding site" evidence="15">
    <location>
        <position position="147"/>
    </location>
    <ligand>
        <name>Zn(2+)</name>
        <dbReference type="ChEBI" id="CHEBI:29105"/>
    </ligand>
</feature>
<keyword evidence="7 15" id="KW-0479">Metal-binding</keyword>
<feature type="binding site" evidence="15">
    <location>
        <position position="144"/>
    </location>
    <ligand>
        <name>Zn(2+)</name>
        <dbReference type="ChEBI" id="CHEBI:29105"/>
    </ligand>
</feature>
<feature type="domain" description="TRNA-binding" evidence="16">
    <location>
        <begin position="535"/>
        <end position="636"/>
    </location>
</feature>
<comment type="subcellular location">
    <subcellularLocation>
        <location evidence="2 15">Cytoplasm</location>
    </subcellularLocation>
</comment>
<keyword evidence="9 15" id="KW-0862">Zinc</keyword>
<evidence type="ECO:0000256" key="2">
    <source>
        <dbReference type="ARBA" id="ARBA00004496"/>
    </source>
</evidence>
<dbReference type="SUPFAM" id="SSF47323">
    <property type="entry name" value="Anticodon-binding domain of a subclass of class I aminoacyl-tRNA synthetases"/>
    <property type="match status" value="1"/>
</dbReference>
<dbReference type="EMBL" id="DVLF01000078">
    <property type="protein sequence ID" value="HIT49873.1"/>
    <property type="molecule type" value="Genomic_DNA"/>
</dbReference>
<evidence type="ECO:0000313" key="17">
    <source>
        <dbReference type="EMBL" id="HIT49873.1"/>
    </source>
</evidence>
<evidence type="ECO:0000256" key="3">
    <source>
        <dbReference type="ARBA" id="ARBA00011738"/>
    </source>
</evidence>
<evidence type="ECO:0000256" key="1">
    <source>
        <dbReference type="ARBA" id="ARBA00003314"/>
    </source>
</evidence>
<dbReference type="NCBIfam" id="TIGR00398">
    <property type="entry name" value="metG"/>
    <property type="match status" value="1"/>
</dbReference>
<protein>
    <recommendedName>
        <fullName evidence="15">Methionine--tRNA ligase</fullName>
        <ecNumber evidence="15">6.1.1.10</ecNumber>
    </recommendedName>
    <alternativeName>
        <fullName evidence="15">Methionyl-tRNA synthetase</fullName>
        <shortName evidence="15">MetRS</shortName>
    </alternativeName>
</protein>
<dbReference type="SUPFAM" id="SSF50249">
    <property type="entry name" value="Nucleic acid-binding proteins"/>
    <property type="match status" value="1"/>
</dbReference>
<dbReference type="GO" id="GO:0000049">
    <property type="term" value="F:tRNA binding"/>
    <property type="evidence" value="ECO:0007669"/>
    <property type="project" value="UniProtKB-UniRule"/>
</dbReference>
<keyword evidence="6 15" id="KW-0436">Ligase</keyword>
<keyword evidence="12 15" id="KW-0648">Protein biosynthesis</keyword>
<dbReference type="GO" id="GO:0005524">
    <property type="term" value="F:ATP binding"/>
    <property type="evidence" value="ECO:0007669"/>
    <property type="project" value="UniProtKB-UniRule"/>
</dbReference>
<reference evidence="17" key="2">
    <citation type="journal article" date="2021" name="PeerJ">
        <title>Extensive microbial diversity within the chicken gut microbiome revealed by metagenomics and culture.</title>
        <authorList>
            <person name="Gilroy R."/>
            <person name="Ravi A."/>
            <person name="Getino M."/>
            <person name="Pursley I."/>
            <person name="Horton D.L."/>
            <person name="Alikhan N.F."/>
            <person name="Baker D."/>
            <person name="Gharbi K."/>
            <person name="Hall N."/>
            <person name="Watson M."/>
            <person name="Adriaenssens E.M."/>
            <person name="Foster-Nyarko E."/>
            <person name="Jarju S."/>
            <person name="Secka A."/>
            <person name="Antonio M."/>
            <person name="Oren A."/>
            <person name="Chaudhuri R.R."/>
            <person name="La Ragione R."/>
            <person name="Hildebrand F."/>
            <person name="Pallen M.J."/>
        </authorList>
    </citation>
    <scope>NUCLEOTIDE SEQUENCE</scope>
    <source>
        <strain evidence="17">ChiW17-6978</strain>
    </source>
</reference>
<comment type="function">
    <text evidence="1 15">Is required not only for elongation of protein synthesis but also for the initiation of all mRNA translation through initiator tRNA(fMet) aminoacylation.</text>
</comment>
<dbReference type="GO" id="GO:0005737">
    <property type="term" value="C:cytoplasm"/>
    <property type="evidence" value="ECO:0007669"/>
    <property type="project" value="UniProtKB-SubCell"/>
</dbReference>
<dbReference type="GO" id="GO:0006431">
    <property type="term" value="P:methionyl-tRNA aminoacylation"/>
    <property type="evidence" value="ECO:0007669"/>
    <property type="project" value="UniProtKB-UniRule"/>
</dbReference>
<dbReference type="InterPro" id="IPR009080">
    <property type="entry name" value="tRNAsynth_Ia_anticodon-bd"/>
</dbReference>
<keyword evidence="11 15" id="KW-0694">RNA-binding</keyword>
<comment type="cofactor">
    <cofactor evidence="15">
        <name>Zn(2+)</name>
        <dbReference type="ChEBI" id="CHEBI:29105"/>
    </cofactor>
    <text evidence="15">Binds 1 zinc ion per subunit.</text>
</comment>
<dbReference type="Gene3D" id="1.10.730.10">
    <property type="entry name" value="Isoleucyl-tRNA Synthetase, Domain 1"/>
    <property type="match status" value="1"/>
</dbReference>
<dbReference type="CDD" id="cd00814">
    <property type="entry name" value="MetRS_core"/>
    <property type="match status" value="1"/>
</dbReference>
<dbReference type="AlphaFoldDB" id="A0A9D1GQZ6"/>
<dbReference type="InterPro" id="IPR033911">
    <property type="entry name" value="MetRS_core"/>
</dbReference>
<feature type="binding site" evidence="15">
    <location>
        <position position="130"/>
    </location>
    <ligand>
        <name>Zn(2+)</name>
        <dbReference type="ChEBI" id="CHEBI:29105"/>
    </ligand>
</feature>
<gene>
    <name evidence="15 17" type="primary">metG</name>
    <name evidence="17" type="ORF">IAD46_02480</name>
</gene>
<sequence>MAEKFYLTTAIAYTSSKPHIGNVYEAILADAIVRYKRKKGFDVYFQTGTDEHGQKIQMKAEKNNMTPKQHVDRISDEIKRIYALVDVCYDRFIRTTDPDHIKEVAQVFEKLYRKGDIYKGSYEGNYCVDCESFFTAKDLVDGCCPDCGAKVQLMKEEAYFLKLAPYQQRLIDYIHTHPDFIQPEARKNEMLHNFLATPLPDLCVSRTSYTWGIPVSFDPKHVTYVWIDALLNYITGIGYHCNGPCDDLFVKYWPADMHLIGKDILRFHTIYWPIILMALDLPLPHQIFGHPWVLMNHNKMSKSKGNVIDTDDLVQLFGVDAVRYYVLHEIPFASDGNITYELVCEKSNSDLANTYGNLLNRSMAMGKKYFDGTIGLKPSSALDSELEKLMEQTVEDYMKAMDAFKVADATECVMRLLRASNKYIDDSKPWVLAKDEAAHDSLMSVLYHLFEAIRISAVLLEPIMPRTSASVFKQLNTTQTSFSDLTYGAQKEYHLKEAVVLFKRLDVQKDVLDIVLAKEAKQEEKPGKPLISIDDFDRLELVVGQIVSAEKHPKADKLLVFKVDIQTEIRTIVSGIAKFYHPQDLIGKKVVVVKNLKPIALRGIESHGMLLCASDETDTALELLNVEKMAPGDIVR</sequence>
<evidence type="ECO:0000256" key="4">
    <source>
        <dbReference type="ARBA" id="ARBA00022490"/>
    </source>
</evidence>
<name>A0A9D1GQZ6_9MOLU</name>
<proteinExistence type="inferred from homology"/>
<dbReference type="InterPro" id="IPR023457">
    <property type="entry name" value="Met-tRNA_synth_2"/>
</dbReference>
<dbReference type="InterPro" id="IPR014729">
    <property type="entry name" value="Rossmann-like_a/b/a_fold"/>
</dbReference>
<dbReference type="CDD" id="cd07957">
    <property type="entry name" value="Anticodon_Ia_Met"/>
    <property type="match status" value="1"/>
</dbReference>
<comment type="catalytic activity">
    <reaction evidence="14 15">
        <text>tRNA(Met) + L-methionine + ATP = L-methionyl-tRNA(Met) + AMP + diphosphate</text>
        <dbReference type="Rhea" id="RHEA:13481"/>
        <dbReference type="Rhea" id="RHEA-COMP:9667"/>
        <dbReference type="Rhea" id="RHEA-COMP:9698"/>
        <dbReference type="ChEBI" id="CHEBI:30616"/>
        <dbReference type="ChEBI" id="CHEBI:33019"/>
        <dbReference type="ChEBI" id="CHEBI:57844"/>
        <dbReference type="ChEBI" id="CHEBI:78442"/>
        <dbReference type="ChEBI" id="CHEBI:78530"/>
        <dbReference type="ChEBI" id="CHEBI:456215"/>
        <dbReference type="EC" id="6.1.1.10"/>
    </reaction>
</comment>
<dbReference type="InterPro" id="IPR041872">
    <property type="entry name" value="Anticodon_Met"/>
</dbReference>
<evidence type="ECO:0000256" key="7">
    <source>
        <dbReference type="ARBA" id="ARBA00022723"/>
    </source>
</evidence>
<evidence type="ECO:0000313" key="18">
    <source>
        <dbReference type="Proteomes" id="UP000886758"/>
    </source>
</evidence>
<evidence type="ECO:0000256" key="8">
    <source>
        <dbReference type="ARBA" id="ARBA00022741"/>
    </source>
</evidence>
<feature type="binding site" evidence="15">
    <location>
        <position position="127"/>
    </location>
    <ligand>
        <name>Zn(2+)</name>
        <dbReference type="ChEBI" id="CHEBI:29105"/>
    </ligand>
</feature>
<evidence type="ECO:0000256" key="5">
    <source>
        <dbReference type="ARBA" id="ARBA00022555"/>
    </source>
</evidence>
<dbReference type="Pfam" id="PF01406">
    <property type="entry name" value="tRNA-synt_1e"/>
    <property type="match status" value="1"/>
</dbReference>
<accession>A0A9D1GQZ6</accession>
<evidence type="ECO:0000256" key="9">
    <source>
        <dbReference type="ARBA" id="ARBA00022833"/>
    </source>
</evidence>
<evidence type="ECO:0000256" key="13">
    <source>
        <dbReference type="ARBA" id="ARBA00023146"/>
    </source>
</evidence>
<dbReference type="PROSITE" id="PS50886">
    <property type="entry name" value="TRBD"/>
    <property type="match status" value="1"/>
</dbReference>
<dbReference type="PANTHER" id="PTHR43326">
    <property type="entry name" value="METHIONYL-TRNA SYNTHETASE"/>
    <property type="match status" value="1"/>
</dbReference>
<dbReference type="InterPro" id="IPR004495">
    <property type="entry name" value="Met-tRNA-synth_bsu_C"/>
</dbReference>
<dbReference type="CDD" id="cd02800">
    <property type="entry name" value="tRNA_bind_EcMetRS_like"/>
    <property type="match status" value="1"/>
</dbReference>
<dbReference type="InterPro" id="IPR014758">
    <property type="entry name" value="Met-tRNA_synth"/>
</dbReference>
<feature type="short sequence motif" description="'HIGH' region" evidence="15">
    <location>
        <begin position="12"/>
        <end position="22"/>
    </location>
</feature>
<dbReference type="GO" id="GO:0004825">
    <property type="term" value="F:methionine-tRNA ligase activity"/>
    <property type="evidence" value="ECO:0007669"/>
    <property type="project" value="UniProtKB-UniRule"/>
</dbReference>
<dbReference type="InterPro" id="IPR002547">
    <property type="entry name" value="tRNA-bd_dom"/>
</dbReference>
<evidence type="ECO:0000256" key="11">
    <source>
        <dbReference type="ARBA" id="ARBA00022884"/>
    </source>
</evidence>
<feature type="short sequence motif" description="'KMSKS' region" evidence="15">
    <location>
        <begin position="299"/>
        <end position="303"/>
    </location>
</feature>
<comment type="subunit">
    <text evidence="3 15">Homodimer.</text>
</comment>
<dbReference type="Pfam" id="PF01588">
    <property type="entry name" value="tRNA_bind"/>
    <property type="match status" value="1"/>
</dbReference>
<keyword evidence="5 15" id="KW-0820">tRNA-binding</keyword>
<keyword evidence="4 15" id="KW-0963">Cytoplasm</keyword>